<dbReference type="PRINTS" id="PR00502">
    <property type="entry name" value="NUDIXFAMILY"/>
</dbReference>
<protein>
    <submittedName>
        <fullName evidence="5">NUDIX domain-containing protein</fullName>
    </submittedName>
</protein>
<dbReference type="InterPro" id="IPR000086">
    <property type="entry name" value="NUDIX_hydrolase_dom"/>
</dbReference>
<dbReference type="Proteomes" id="UP001321492">
    <property type="component" value="Unassembled WGS sequence"/>
</dbReference>
<dbReference type="InterPro" id="IPR004821">
    <property type="entry name" value="Cyt_trans-like"/>
</dbReference>
<dbReference type="InterPro" id="IPR020476">
    <property type="entry name" value="Nudix_hydrolase"/>
</dbReference>
<dbReference type="InterPro" id="IPR020084">
    <property type="entry name" value="NUDIX_hydrolase_CS"/>
</dbReference>
<dbReference type="PROSITE" id="PS51462">
    <property type="entry name" value="NUDIX"/>
    <property type="match status" value="1"/>
</dbReference>
<comment type="cofactor">
    <cofactor evidence="1">
        <name>Mg(2+)</name>
        <dbReference type="ChEBI" id="CHEBI:18420"/>
    </cofactor>
</comment>
<reference evidence="5 6" key="1">
    <citation type="submission" date="2023-05" db="EMBL/GenBank/DDBJ databases">
        <title>Chelatococcus sp. nov., a moderately thermophilic bacterium isolated from hot spring microbial mat.</title>
        <authorList>
            <person name="Hu C.-J."/>
            <person name="Li W.-J."/>
        </authorList>
    </citation>
    <scope>NUCLEOTIDE SEQUENCE [LARGE SCALE GENOMIC DNA]</scope>
    <source>
        <strain evidence="5 6">SYSU G07232</strain>
    </source>
</reference>
<name>A0ABT7AJL3_9HYPH</name>
<comment type="caution">
    <text evidence="5">The sequence shown here is derived from an EMBL/GenBank/DDBJ whole genome shotgun (WGS) entry which is preliminary data.</text>
</comment>
<dbReference type="PANTHER" id="PTHR43736">
    <property type="entry name" value="ADP-RIBOSE PYROPHOSPHATASE"/>
    <property type="match status" value="1"/>
</dbReference>
<evidence type="ECO:0000256" key="2">
    <source>
        <dbReference type="ARBA" id="ARBA00022801"/>
    </source>
</evidence>
<dbReference type="NCBIfam" id="TIGR00125">
    <property type="entry name" value="cyt_tran_rel"/>
    <property type="match status" value="1"/>
</dbReference>
<keyword evidence="6" id="KW-1185">Reference proteome</keyword>
<dbReference type="SUPFAM" id="SSF55811">
    <property type="entry name" value="Nudix"/>
    <property type="match status" value="1"/>
</dbReference>
<keyword evidence="2 3" id="KW-0378">Hydrolase</keyword>
<organism evidence="5 6">
    <name type="scientific">Chelatococcus albus</name>
    <dbReference type="NCBI Taxonomy" id="3047466"/>
    <lineage>
        <taxon>Bacteria</taxon>
        <taxon>Pseudomonadati</taxon>
        <taxon>Pseudomonadota</taxon>
        <taxon>Alphaproteobacteria</taxon>
        <taxon>Hyphomicrobiales</taxon>
        <taxon>Chelatococcaceae</taxon>
        <taxon>Chelatococcus</taxon>
    </lineage>
</organism>
<comment type="similarity">
    <text evidence="3">Belongs to the Nudix hydrolase family.</text>
</comment>
<dbReference type="SUPFAM" id="SSF52374">
    <property type="entry name" value="Nucleotidylyl transferase"/>
    <property type="match status" value="1"/>
</dbReference>
<dbReference type="PROSITE" id="PS00893">
    <property type="entry name" value="NUDIX_BOX"/>
    <property type="match status" value="1"/>
</dbReference>
<proteinExistence type="inferred from homology"/>
<accession>A0ABT7AJL3</accession>
<dbReference type="Gene3D" id="3.40.50.620">
    <property type="entry name" value="HUPs"/>
    <property type="match status" value="1"/>
</dbReference>
<dbReference type="Gene3D" id="3.90.79.10">
    <property type="entry name" value="Nucleoside Triphosphate Pyrophosphohydrolase"/>
    <property type="match status" value="1"/>
</dbReference>
<dbReference type="Pfam" id="PF01467">
    <property type="entry name" value="CTP_transf_like"/>
    <property type="match status" value="1"/>
</dbReference>
<dbReference type="InterPro" id="IPR015797">
    <property type="entry name" value="NUDIX_hydrolase-like_dom_sf"/>
</dbReference>
<gene>
    <name evidence="5" type="ORF">QNA08_14975</name>
</gene>
<dbReference type="RefSeq" id="WP_283741536.1">
    <property type="nucleotide sequence ID" value="NZ_JASJEV010000010.1"/>
</dbReference>
<evidence type="ECO:0000256" key="3">
    <source>
        <dbReference type="RuleBase" id="RU003476"/>
    </source>
</evidence>
<feature type="domain" description="Nudix hydrolase" evidence="4">
    <location>
        <begin position="175"/>
        <end position="325"/>
    </location>
</feature>
<evidence type="ECO:0000259" key="4">
    <source>
        <dbReference type="PROSITE" id="PS51462"/>
    </source>
</evidence>
<evidence type="ECO:0000313" key="5">
    <source>
        <dbReference type="EMBL" id="MDJ1159538.1"/>
    </source>
</evidence>
<evidence type="ECO:0000313" key="6">
    <source>
        <dbReference type="Proteomes" id="UP001321492"/>
    </source>
</evidence>
<dbReference type="PANTHER" id="PTHR43736:SF1">
    <property type="entry name" value="DIHYDRONEOPTERIN TRIPHOSPHATE DIPHOSPHATASE"/>
    <property type="match status" value="1"/>
</dbReference>
<dbReference type="InterPro" id="IPR014729">
    <property type="entry name" value="Rossmann-like_a/b/a_fold"/>
</dbReference>
<dbReference type="EMBL" id="JASJEV010000010">
    <property type="protein sequence ID" value="MDJ1159538.1"/>
    <property type="molecule type" value="Genomic_DNA"/>
</dbReference>
<evidence type="ECO:0000256" key="1">
    <source>
        <dbReference type="ARBA" id="ARBA00001946"/>
    </source>
</evidence>
<sequence>MPRYDCLVVVGSFQPFHEGHRFVLDRTLALARRVVVLIGAAGAPRSLRNPFTAGERAAMLAGVYPREVAAQRLLVAAVEDNLYDEAAWAAEVRRIAARVLPGTAGGGGRIAIVACVGSRLCSDPAVMAPWEVLPMEPPPGGPSAAAIRDAYLRAEAPLPMAACPPAVVAVLHAFRDTPGFSELLADAFVRHADHVLLIRRGSRPGRGLLALPGGFVEAGETPTEAAIRELREETGIAARDGAITAEMLRAWMVPERMRVFDAPWRDDRARIVTHCVPFLVPDAVERPRIASGGDAAEAAWHRLADLGPAGFYADHWSILRRMLGS</sequence>
<dbReference type="Pfam" id="PF00293">
    <property type="entry name" value="NUDIX"/>
    <property type="match status" value="1"/>
</dbReference>
<dbReference type="CDD" id="cd18873">
    <property type="entry name" value="NUDIX_NadM_like"/>
    <property type="match status" value="1"/>
</dbReference>